<accession>A0A0A1W530</accession>
<dbReference type="NCBIfam" id="TIGR02684">
    <property type="entry name" value="dnstrm_HI1420"/>
    <property type="match status" value="1"/>
</dbReference>
<dbReference type="eggNOG" id="COG3636">
    <property type="taxonomic scope" value="Bacteria"/>
</dbReference>
<gene>
    <name evidence="1" type="ORF">SP5_034_01190</name>
</gene>
<proteinExistence type="predicted"/>
<dbReference type="PANTHER" id="PTHR40275">
    <property type="entry name" value="SSL7038 PROTEIN"/>
    <property type="match status" value="1"/>
</dbReference>
<reference evidence="1 2" key="1">
    <citation type="submission" date="2014-11" db="EMBL/GenBank/DDBJ databases">
        <title>Whole genome shotgun sequence of Sphingomonas parapaucimobilis NBRC 15100.</title>
        <authorList>
            <person name="Katano-Makiyama Y."/>
            <person name="Hosoyama A."/>
            <person name="Hashimoto M."/>
            <person name="Hosoyama Y."/>
            <person name="Noguchi M."/>
            <person name="Numata M."/>
            <person name="Tsuchikane K."/>
            <person name="Hirakata S."/>
            <person name="Uohara A."/>
            <person name="Shimodaira J."/>
            <person name="Ohji S."/>
            <person name="Ichikawa N."/>
            <person name="Kimura A."/>
            <person name="Yamazoe A."/>
            <person name="Fujita N."/>
        </authorList>
    </citation>
    <scope>NUCLEOTIDE SEQUENCE [LARGE SCALE GENOMIC DNA]</scope>
    <source>
        <strain evidence="1 2">NBRC 15100</strain>
    </source>
</reference>
<dbReference type="OrthoDB" id="9798416at2"/>
<comment type="caution">
    <text evidence="1">The sequence shown here is derived from an EMBL/GenBank/DDBJ whole genome shotgun (WGS) entry which is preliminary data.</text>
</comment>
<organism evidence="1 2">
    <name type="scientific">Sphingomonas parapaucimobilis NBRC 15100</name>
    <dbReference type="NCBI Taxonomy" id="1219049"/>
    <lineage>
        <taxon>Bacteria</taxon>
        <taxon>Pseudomonadati</taxon>
        <taxon>Pseudomonadota</taxon>
        <taxon>Alphaproteobacteria</taxon>
        <taxon>Sphingomonadales</taxon>
        <taxon>Sphingomonadaceae</taxon>
        <taxon>Sphingomonas</taxon>
    </lineage>
</organism>
<name>A0A0A1W530_9SPHN</name>
<dbReference type="InterPro" id="IPR010982">
    <property type="entry name" value="Lambda_DNA-bd_dom_sf"/>
</dbReference>
<dbReference type="AlphaFoldDB" id="A0A0A1W530"/>
<dbReference type="EMBL" id="BBPI01000034">
    <property type="protein sequence ID" value="GAM00545.1"/>
    <property type="molecule type" value="Genomic_DNA"/>
</dbReference>
<dbReference type="InterPro" id="IPR014057">
    <property type="entry name" value="HI1420"/>
</dbReference>
<keyword evidence="2" id="KW-1185">Reference proteome</keyword>
<evidence type="ECO:0000313" key="2">
    <source>
        <dbReference type="Proteomes" id="UP000032305"/>
    </source>
</evidence>
<protein>
    <submittedName>
        <fullName evidence="1">Putative addiction module antidote protein</fullName>
    </submittedName>
</protein>
<evidence type="ECO:0000313" key="1">
    <source>
        <dbReference type="EMBL" id="GAM00545.1"/>
    </source>
</evidence>
<dbReference type="SUPFAM" id="SSF47413">
    <property type="entry name" value="lambda repressor-like DNA-binding domains"/>
    <property type="match status" value="1"/>
</dbReference>
<dbReference type="Proteomes" id="UP000032305">
    <property type="component" value="Unassembled WGS sequence"/>
</dbReference>
<dbReference type="GO" id="GO:0003677">
    <property type="term" value="F:DNA binding"/>
    <property type="evidence" value="ECO:0007669"/>
    <property type="project" value="InterPro"/>
</dbReference>
<dbReference type="PANTHER" id="PTHR40275:SF1">
    <property type="entry name" value="SSL7038 PROTEIN"/>
    <property type="match status" value="1"/>
</dbReference>
<dbReference type="Pfam" id="PF21716">
    <property type="entry name" value="dnstrm_HI1420"/>
    <property type="match status" value="1"/>
</dbReference>
<dbReference type="RefSeq" id="WP_042485583.1">
    <property type="nucleotide sequence ID" value="NZ_BBPI01000034.1"/>
</dbReference>
<sequence length="99" mass="10467">MTTKTIPFDAAEYLTSTEDHAELLSDALAEGDAAYIAAALGTIARARGIARVAEETGLSRQALHKALGKRGNPTLSTILKVLGTLDLELHARVRQPEAA</sequence>